<organism evidence="1 2">
    <name type="scientific">Micromonospora sonneratiae</name>
    <dbReference type="NCBI Taxonomy" id="1184706"/>
    <lineage>
        <taxon>Bacteria</taxon>
        <taxon>Bacillati</taxon>
        <taxon>Actinomycetota</taxon>
        <taxon>Actinomycetes</taxon>
        <taxon>Micromonosporales</taxon>
        <taxon>Micromonosporaceae</taxon>
        <taxon>Micromonospora</taxon>
    </lineage>
</organism>
<comment type="caution">
    <text evidence="1">The sequence shown here is derived from an EMBL/GenBank/DDBJ whole genome shotgun (WGS) entry which is preliminary data.</text>
</comment>
<protein>
    <submittedName>
        <fullName evidence="1">DUF4034 domain-containing protein</fullName>
    </submittedName>
</protein>
<gene>
    <name evidence="1" type="ORF">ACFQ4H_23645</name>
</gene>
<proteinExistence type="predicted"/>
<dbReference type="RefSeq" id="WP_377574127.1">
    <property type="nucleotide sequence ID" value="NZ_JBHTMP010000041.1"/>
</dbReference>
<sequence>MWPFRRRKPPGAANVPSLTIDPAMGDETAKRLIAASGAGDWRTIAELLSAVEDPDDHTFYVHRVAWAGGVENWIDDWVAAEPRSALPLLVKGAHAIDWAWEARGGGRANTVSREAFKIFFKRLKLAEDCLDEVTERDADSATPWSFLVILGRGRQLGVEETRRRFEEARKRHPWHVEAHEQMLQQLCRKWGGSHEEMHRFAAETLEAMPAGSPLGQLTAAAHVEHWLDLPRDEDDEYIRSAEIRAELVAAANRSILHPEYVRRPRWPTLHNAFAMTFAYSGELAAAAEQFDAIGDLVTEWPWQYGGRTVEVFLDTRERVFGDLGR</sequence>
<evidence type="ECO:0000313" key="1">
    <source>
        <dbReference type="EMBL" id="MFD1324084.1"/>
    </source>
</evidence>
<accession>A0ABW3YI19</accession>
<reference evidence="2" key="1">
    <citation type="journal article" date="2019" name="Int. J. Syst. Evol. Microbiol.">
        <title>The Global Catalogue of Microorganisms (GCM) 10K type strain sequencing project: providing services to taxonomists for standard genome sequencing and annotation.</title>
        <authorList>
            <consortium name="The Broad Institute Genomics Platform"/>
            <consortium name="The Broad Institute Genome Sequencing Center for Infectious Disease"/>
            <person name="Wu L."/>
            <person name="Ma J."/>
        </authorList>
    </citation>
    <scope>NUCLEOTIDE SEQUENCE [LARGE SCALE GENOMIC DNA]</scope>
    <source>
        <strain evidence="2">JCM 31037</strain>
    </source>
</reference>
<dbReference type="EMBL" id="JBHTMP010000041">
    <property type="protein sequence ID" value="MFD1324084.1"/>
    <property type="molecule type" value="Genomic_DNA"/>
</dbReference>
<dbReference type="Proteomes" id="UP001597260">
    <property type="component" value="Unassembled WGS sequence"/>
</dbReference>
<keyword evidence="2" id="KW-1185">Reference proteome</keyword>
<evidence type="ECO:0000313" key="2">
    <source>
        <dbReference type="Proteomes" id="UP001597260"/>
    </source>
</evidence>
<name>A0ABW3YI19_9ACTN</name>